<name>A0A4D6N9E5_VIGUN</name>
<accession>A0A4D6N9E5</accession>
<evidence type="ECO:0000313" key="1">
    <source>
        <dbReference type="EMBL" id="QCE09491.1"/>
    </source>
</evidence>
<dbReference type="Proteomes" id="UP000501690">
    <property type="component" value="Linkage Group LG10"/>
</dbReference>
<keyword evidence="2" id="KW-1185">Reference proteome</keyword>
<reference evidence="1 2" key="1">
    <citation type="submission" date="2019-04" db="EMBL/GenBank/DDBJ databases">
        <title>An improved genome assembly and genetic linkage map for asparagus bean, Vigna unguiculata ssp. sesquipedialis.</title>
        <authorList>
            <person name="Xia Q."/>
            <person name="Zhang R."/>
            <person name="Dong Y."/>
        </authorList>
    </citation>
    <scope>NUCLEOTIDE SEQUENCE [LARGE SCALE GENOMIC DNA]</scope>
    <source>
        <tissue evidence="1">Leaf</tissue>
    </source>
</reference>
<gene>
    <name evidence="1" type="ORF">DEO72_LG10g711</name>
</gene>
<proteinExistence type="predicted"/>
<dbReference type="EMBL" id="CP039354">
    <property type="protein sequence ID" value="QCE09491.1"/>
    <property type="molecule type" value="Genomic_DNA"/>
</dbReference>
<organism evidence="1 2">
    <name type="scientific">Vigna unguiculata</name>
    <name type="common">Cowpea</name>
    <dbReference type="NCBI Taxonomy" id="3917"/>
    <lineage>
        <taxon>Eukaryota</taxon>
        <taxon>Viridiplantae</taxon>
        <taxon>Streptophyta</taxon>
        <taxon>Embryophyta</taxon>
        <taxon>Tracheophyta</taxon>
        <taxon>Spermatophyta</taxon>
        <taxon>Magnoliopsida</taxon>
        <taxon>eudicotyledons</taxon>
        <taxon>Gunneridae</taxon>
        <taxon>Pentapetalae</taxon>
        <taxon>rosids</taxon>
        <taxon>fabids</taxon>
        <taxon>Fabales</taxon>
        <taxon>Fabaceae</taxon>
        <taxon>Papilionoideae</taxon>
        <taxon>50 kb inversion clade</taxon>
        <taxon>NPAAA clade</taxon>
        <taxon>indigoferoid/millettioid clade</taxon>
        <taxon>Phaseoleae</taxon>
        <taxon>Vigna</taxon>
    </lineage>
</organism>
<dbReference type="AlphaFoldDB" id="A0A4D6N9E5"/>
<sequence>METTSARTVNGNVCIATWWLVVAAWFHDADNLWIGFYRSRFALELLVLVSSASKGFVAVAASSRDGGGDNGSSATCSVLHTRVSHLPFVGFGFLQVVRTVPGGFGCVFTTVANMVVADVDGGVTVTKQAWLGTI</sequence>
<evidence type="ECO:0000313" key="2">
    <source>
        <dbReference type="Proteomes" id="UP000501690"/>
    </source>
</evidence>
<protein>
    <submittedName>
        <fullName evidence="1">Uncharacterized protein</fullName>
    </submittedName>
</protein>